<dbReference type="GO" id="GO:0009873">
    <property type="term" value="P:ethylene-activated signaling pathway"/>
    <property type="evidence" value="ECO:0007669"/>
    <property type="project" value="InterPro"/>
</dbReference>
<dbReference type="Gene3D" id="3.30.730.10">
    <property type="entry name" value="AP2/ERF domain"/>
    <property type="match status" value="1"/>
</dbReference>
<feature type="region of interest" description="Disordered" evidence="7">
    <location>
        <begin position="415"/>
        <end position="454"/>
    </location>
</feature>
<evidence type="ECO:0000256" key="1">
    <source>
        <dbReference type="ARBA" id="ARBA00004123"/>
    </source>
</evidence>
<protein>
    <recommendedName>
        <fullName evidence="8">AP2/ERF domain-containing protein</fullName>
    </recommendedName>
</protein>
<accession>A0A1J7HVF0</accession>
<reference evidence="9 10" key="1">
    <citation type="journal article" date="2017" name="Plant Biotechnol. J.">
        <title>A comprehensive draft genome sequence for lupin (Lupinus angustifolius), an emerging health food: insights into plant-microbe interactions and legume evolution.</title>
        <authorList>
            <person name="Hane J.K."/>
            <person name="Ming Y."/>
            <person name="Kamphuis L.G."/>
            <person name="Nelson M.N."/>
            <person name="Garg G."/>
            <person name="Atkins C.A."/>
            <person name="Bayer P.E."/>
            <person name="Bravo A."/>
            <person name="Bringans S."/>
            <person name="Cannon S."/>
            <person name="Edwards D."/>
            <person name="Foley R."/>
            <person name="Gao L.L."/>
            <person name="Harrison M.J."/>
            <person name="Huang W."/>
            <person name="Hurgobin B."/>
            <person name="Li S."/>
            <person name="Liu C.W."/>
            <person name="McGrath A."/>
            <person name="Morahan G."/>
            <person name="Murray J."/>
            <person name="Weller J."/>
            <person name="Jian J."/>
            <person name="Singh K.B."/>
        </authorList>
    </citation>
    <scope>NUCLEOTIDE SEQUENCE [LARGE SCALE GENOMIC DNA]</scope>
    <source>
        <strain evidence="10">cv. Tanjil</strain>
        <tissue evidence="9">Whole plant</tissue>
    </source>
</reference>
<evidence type="ECO:0000256" key="7">
    <source>
        <dbReference type="SAM" id="MobiDB-lite"/>
    </source>
</evidence>
<evidence type="ECO:0000256" key="2">
    <source>
        <dbReference type="ARBA" id="ARBA00023015"/>
    </source>
</evidence>
<dbReference type="GO" id="GO:0005634">
    <property type="term" value="C:nucleus"/>
    <property type="evidence" value="ECO:0007669"/>
    <property type="project" value="UniProtKB-SubCell"/>
</dbReference>
<dbReference type="InterPro" id="IPR016177">
    <property type="entry name" value="DNA-bd_dom_sf"/>
</dbReference>
<dbReference type="KEGG" id="lang:109353312"/>
<evidence type="ECO:0000259" key="8">
    <source>
        <dbReference type="PROSITE" id="PS51032"/>
    </source>
</evidence>
<dbReference type="PRINTS" id="PR00367">
    <property type="entry name" value="ETHRSPELEMNT"/>
</dbReference>
<name>A0A1J7HVF0_LUPAN</name>
<evidence type="ECO:0000256" key="5">
    <source>
        <dbReference type="ARBA" id="ARBA00023242"/>
    </source>
</evidence>
<keyword evidence="3" id="KW-0238">DNA-binding</keyword>
<dbReference type="FunFam" id="3.30.730.10:FF:000001">
    <property type="entry name" value="Ethylene-responsive transcription factor 2"/>
    <property type="match status" value="1"/>
</dbReference>
<feature type="region of interest" description="Disordered" evidence="7">
    <location>
        <begin position="190"/>
        <end position="211"/>
    </location>
</feature>
<keyword evidence="5" id="KW-0539">Nucleus</keyword>
<feature type="compositionally biased region" description="Low complexity" evidence="7">
    <location>
        <begin position="190"/>
        <end position="199"/>
    </location>
</feature>
<dbReference type="Gramene" id="OIW06385">
    <property type="protein sequence ID" value="OIW06385"/>
    <property type="gene ID" value="TanjilG_13571"/>
</dbReference>
<dbReference type="Pfam" id="PF00847">
    <property type="entry name" value="AP2"/>
    <property type="match status" value="1"/>
</dbReference>
<dbReference type="Proteomes" id="UP000188354">
    <property type="component" value="Chromosome LG08"/>
</dbReference>
<dbReference type="OrthoDB" id="1930739at2759"/>
<dbReference type="CDD" id="cd00018">
    <property type="entry name" value="AP2"/>
    <property type="match status" value="1"/>
</dbReference>
<dbReference type="AlphaFoldDB" id="A0A1J7HVF0"/>
<keyword evidence="10" id="KW-1185">Reference proteome</keyword>
<dbReference type="InterPro" id="IPR001471">
    <property type="entry name" value="AP2/ERF_dom"/>
</dbReference>
<keyword evidence="4" id="KW-0804">Transcription</keyword>
<organism evidence="9 10">
    <name type="scientific">Lupinus angustifolius</name>
    <name type="common">Narrow-leaved blue lupine</name>
    <dbReference type="NCBI Taxonomy" id="3871"/>
    <lineage>
        <taxon>Eukaryota</taxon>
        <taxon>Viridiplantae</taxon>
        <taxon>Streptophyta</taxon>
        <taxon>Embryophyta</taxon>
        <taxon>Tracheophyta</taxon>
        <taxon>Spermatophyta</taxon>
        <taxon>Magnoliopsida</taxon>
        <taxon>eudicotyledons</taxon>
        <taxon>Gunneridae</taxon>
        <taxon>Pentapetalae</taxon>
        <taxon>rosids</taxon>
        <taxon>fabids</taxon>
        <taxon>Fabales</taxon>
        <taxon>Fabaceae</taxon>
        <taxon>Papilionoideae</taxon>
        <taxon>50 kb inversion clade</taxon>
        <taxon>genistoids sensu lato</taxon>
        <taxon>core genistoids</taxon>
        <taxon>Genisteae</taxon>
        <taxon>Lupinus</taxon>
    </lineage>
</organism>
<proteinExistence type="inferred from homology"/>
<gene>
    <name evidence="9" type="ORF">TanjilG_13571</name>
</gene>
<comment type="subcellular location">
    <subcellularLocation>
        <location evidence="1">Nucleus</location>
    </subcellularLocation>
</comment>
<evidence type="ECO:0000256" key="4">
    <source>
        <dbReference type="ARBA" id="ARBA00023163"/>
    </source>
</evidence>
<dbReference type="STRING" id="3871.A0A1J7HVF0"/>
<comment type="similarity">
    <text evidence="6">Belongs to the AP2/ERF transcription factor family. ERF subfamily.</text>
</comment>
<evidence type="ECO:0000313" key="9">
    <source>
        <dbReference type="EMBL" id="OIW06385.1"/>
    </source>
</evidence>
<evidence type="ECO:0000256" key="6">
    <source>
        <dbReference type="ARBA" id="ARBA00024343"/>
    </source>
</evidence>
<dbReference type="OMA" id="QQMGNLR"/>
<feature type="domain" description="AP2/ERF" evidence="8">
    <location>
        <begin position="209"/>
        <end position="266"/>
    </location>
</feature>
<dbReference type="InterPro" id="IPR036955">
    <property type="entry name" value="AP2/ERF_dom_sf"/>
</dbReference>
<dbReference type="SUPFAM" id="SSF54171">
    <property type="entry name" value="DNA-binding domain"/>
    <property type="match status" value="1"/>
</dbReference>
<dbReference type="SMART" id="SM00380">
    <property type="entry name" value="AP2"/>
    <property type="match status" value="1"/>
</dbReference>
<feature type="region of interest" description="Disordered" evidence="7">
    <location>
        <begin position="13"/>
        <end position="40"/>
    </location>
</feature>
<dbReference type="PROSITE" id="PS51032">
    <property type="entry name" value="AP2_ERF"/>
    <property type="match status" value="1"/>
</dbReference>
<dbReference type="PANTHER" id="PTHR31190">
    <property type="entry name" value="DNA-BINDING DOMAIN"/>
    <property type="match status" value="1"/>
</dbReference>
<dbReference type="GO" id="GO:0003700">
    <property type="term" value="F:DNA-binding transcription factor activity"/>
    <property type="evidence" value="ECO:0007669"/>
    <property type="project" value="InterPro"/>
</dbReference>
<dbReference type="PANTHER" id="PTHR31190:SF421">
    <property type="entry name" value="ETHYLENE-RESPONSIVE TRANSCRIPTION FACTOR ERF110"/>
    <property type="match status" value="1"/>
</dbReference>
<dbReference type="EMBL" id="CM007368">
    <property type="protein sequence ID" value="OIW06385.1"/>
    <property type="molecule type" value="Genomic_DNA"/>
</dbReference>
<evidence type="ECO:0000313" key="10">
    <source>
        <dbReference type="Proteomes" id="UP000188354"/>
    </source>
</evidence>
<keyword evidence="2" id="KW-0805">Transcription regulation</keyword>
<dbReference type="InterPro" id="IPR044808">
    <property type="entry name" value="ERF_plant"/>
</dbReference>
<evidence type="ECO:0000256" key="3">
    <source>
        <dbReference type="ARBA" id="ARBA00023125"/>
    </source>
</evidence>
<sequence length="454" mass="49299">MCFQTVAHQRGSGEFIRFTGGEGSGGSDEKHGGGSSRTPESLELNQVMEQGEVSMQGSSMASGFSMARESTEMVSGLTHVASRSSPRGTEWVQVQRSSGFPMMSGFGHVVSSSPSTLSSFYSGSGLVSGSWVGHKRGREEESSGSSYQLMQQADPKHFRPIGDFRIPTQGESSSVTKEAATTGITVTVTTPATPSTETASNEEARERRRYRGVRQRPWGKWAAEIRDPHKAARVWLGTFDTAEAAARAYDEAALRFRGNRAKLNFPQDIRALAVPPPVRTFPATTQLVAATSDSSATHFLQPPTAIATLPQLQPSFMQQQQPLLQGSSDLIRDYWQYSQLLQSSSDFNQQQQLQQQQQPYSLWQQWYYSSQFASHQSSSLLSSSASLSSSISTNASFSPSTQFSSASFPLFSSQQMDYFRPPGNHPQGGGSSGSGSEFPPSTWSDTSGYPPPPS</sequence>
<dbReference type="GO" id="GO:0003677">
    <property type="term" value="F:DNA binding"/>
    <property type="evidence" value="ECO:0007669"/>
    <property type="project" value="UniProtKB-KW"/>
</dbReference>